<comment type="caution">
    <text evidence="1">The sequence shown here is derived from an EMBL/GenBank/DDBJ whole genome shotgun (WGS) entry which is preliminary data.</text>
</comment>
<gene>
    <name evidence="1" type="ORF">SD72_10885</name>
</gene>
<accession>A0A0D0ILX9</accession>
<keyword evidence="2" id="KW-1185">Reference proteome</keyword>
<dbReference type="Proteomes" id="UP000032120">
    <property type="component" value="Unassembled WGS sequence"/>
</dbReference>
<protein>
    <submittedName>
        <fullName evidence="1">Uncharacterized protein</fullName>
    </submittedName>
</protein>
<dbReference type="EMBL" id="JXSQ01000014">
    <property type="protein sequence ID" value="KIP52172.1"/>
    <property type="molecule type" value="Genomic_DNA"/>
</dbReference>
<sequence>MTQHLPLVTTINGEPVDRDRVLAWELGRQQRVLRLLGSPATSAELSDVDALRTRLFDLKRSIGAAALQQRIAPRIRLSNAGIAVATKLSAGRRIASTIRVQSPTGSAEEFAEWMNAESAEPDSDAMLAACPDHFFIGEDELGRQQVIETTGGSPLPTEFFIDYSDISSLTTQASPDFPRQIAGVARTAAGQPIGGVRHQFRNLPGGGFESWNTVEFPSLVGKRMAGAHRWHLACEFGNWIEFQQFGR</sequence>
<organism evidence="1 2">
    <name type="scientific">Leucobacter komagatae</name>
    <dbReference type="NCBI Taxonomy" id="55969"/>
    <lineage>
        <taxon>Bacteria</taxon>
        <taxon>Bacillati</taxon>
        <taxon>Actinomycetota</taxon>
        <taxon>Actinomycetes</taxon>
        <taxon>Micrococcales</taxon>
        <taxon>Microbacteriaceae</taxon>
        <taxon>Leucobacter</taxon>
    </lineage>
</organism>
<dbReference type="AlphaFoldDB" id="A0A0D0ILX9"/>
<evidence type="ECO:0000313" key="2">
    <source>
        <dbReference type="Proteomes" id="UP000032120"/>
    </source>
</evidence>
<reference evidence="1 2" key="1">
    <citation type="submission" date="2015-01" db="EMBL/GenBank/DDBJ databases">
        <title>Draft genome sequence of Leucobacter komagatae strain VKM ST2845.</title>
        <authorList>
            <person name="Karlyshev A.V."/>
            <person name="Kudryashova E.B."/>
        </authorList>
    </citation>
    <scope>NUCLEOTIDE SEQUENCE [LARGE SCALE GENOMIC DNA]</scope>
    <source>
        <strain evidence="1 2">VKM ST2845</strain>
    </source>
</reference>
<proteinExistence type="predicted"/>
<evidence type="ECO:0000313" key="1">
    <source>
        <dbReference type="EMBL" id="KIP52172.1"/>
    </source>
</evidence>
<name>A0A0D0ILX9_9MICO</name>
<dbReference type="RefSeq" id="WP_042544478.1">
    <property type="nucleotide sequence ID" value="NZ_JXSQ01000014.1"/>
</dbReference>